<dbReference type="RefSeq" id="WP_045928639.1">
    <property type="nucleotide sequence ID" value="NZ_JBHSZS010000026.1"/>
</dbReference>
<dbReference type="Pfam" id="PF03466">
    <property type="entry name" value="LysR_substrate"/>
    <property type="match status" value="1"/>
</dbReference>
<evidence type="ECO:0000313" key="6">
    <source>
        <dbReference type="EMBL" id="KJY54437.1"/>
    </source>
</evidence>
<dbReference type="Gene3D" id="3.40.190.10">
    <property type="entry name" value="Periplasmic binding protein-like II"/>
    <property type="match status" value="2"/>
</dbReference>
<keyword evidence="3" id="KW-0238">DNA-binding</keyword>
<keyword evidence="2" id="KW-0805">Transcription regulation</keyword>
<protein>
    <recommendedName>
        <fullName evidence="5">HTH lysR-type domain-containing protein</fullName>
    </recommendedName>
</protein>
<dbReference type="HOGENOM" id="CLU_039613_6_2_9"/>
<comment type="caution">
    <text evidence="6">The sequence shown here is derived from an EMBL/GenBank/DDBJ whole genome shotgun (WGS) entry which is preliminary data.</text>
</comment>
<dbReference type="Gene3D" id="1.10.10.10">
    <property type="entry name" value="Winged helix-like DNA-binding domain superfamily/Winged helix DNA-binding domain"/>
    <property type="match status" value="1"/>
</dbReference>
<reference evidence="6 7" key="1">
    <citation type="submission" date="2014-12" db="EMBL/GenBank/DDBJ databases">
        <title>Comparative genomics of the lactic acid bacteria isolated from the honey bee gut.</title>
        <authorList>
            <person name="Ellegaard K.M."/>
            <person name="Tamarit D."/>
            <person name="Javelind E."/>
            <person name="Olofsson T."/>
            <person name="Andersson S.G."/>
            <person name="Vasquez A."/>
        </authorList>
    </citation>
    <scope>NUCLEOTIDE SEQUENCE [LARGE SCALE GENOMIC DNA]</scope>
    <source>
        <strain evidence="6 7">Biut2</strain>
    </source>
</reference>
<comment type="similarity">
    <text evidence="1">Belongs to the LysR transcriptional regulatory family.</text>
</comment>
<dbReference type="Proteomes" id="UP000033533">
    <property type="component" value="Unassembled WGS sequence"/>
</dbReference>
<dbReference type="PANTHER" id="PTHR30346">
    <property type="entry name" value="TRANSCRIPTIONAL DUAL REGULATOR HCAR-RELATED"/>
    <property type="match status" value="1"/>
</dbReference>
<evidence type="ECO:0000256" key="1">
    <source>
        <dbReference type="ARBA" id="ARBA00009437"/>
    </source>
</evidence>
<dbReference type="GO" id="GO:0032993">
    <property type="term" value="C:protein-DNA complex"/>
    <property type="evidence" value="ECO:0007669"/>
    <property type="project" value="TreeGrafter"/>
</dbReference>
<dbReference type="AlphaFoldDB" id="A0A0F4L6I9"/>
<keyword evidence="4" id="KW-0804">Transcription</keyword>
<dbReference type="CDD" id="cd05466">
    <property type="entry name" value="PBP2_LTTR_substrate"/>
    <property type="match status" value="1"/>
</dbReference>
<evidence type="ECO:0000313" key="7">
    <source>
        <dbReference type="Proteomes" id="UP000033533"/>
    </source>
</evidence>
<organism evidence="6 7">
    <name type="scientific">Lactobacillus kullabergensis</name>
    <dbReference type="NCBI Taxonomy" id="1218493"/>
    <lineage>
        <taxon>Bacteria</taxon>
        <taxon>Bacillati</taxon>
        <taxon>Bacillota</taxon>
        <taxon>Bacilli</taxon>
        <taxon>Lactobacillales</taxon>
        <taxon>Lactobacillaceae</taxon>
        <taxon>Lactobacillus</taxon>
    </lineage>
</organism>
<dbReference type="GO" id="GO:0003677">
    <property type="term" value="F:DNA binding"/>
    <property type="evidence" value="ECO:0007669"/>
    <property type="project" value="UniProtKB-KW"/>
</dbReference>
<dbReference type="InterPro" id="IPR005119">
    <property type="entry name" value="LysR_subst-bd"/>
</dbReference>
<dbReference type="PROSITE" id="PS50931">
    <property type="entry name" value="HTH_LYSR"/>
    <property type="match status" value="1"/>
</dbReference>
<dbReference type="SUPFAM" id="SSF46785">
    <property type="entry name" value="Winged helix' DNA-binding domain"/>
    <property type="match status" value="1"/>
</dbReference>
<evidence type="ECO:0000256" key="2">
    <source>
        <dbReference type="ARBA" id="ARBA00023015"/>
    </source>
</evidence>
<dbReference type="EMBL" id="JXBY01000026">
    <property type="protein sequence ID" value="KJY54437.1"/>
    <property type="molecule type" value="Genomic_DNA"/>
</dbReference>
<dbReference type="PATRIC" id="fig|1218493.3.peg.1743"/>
<dbReference type="InterPro" id="IPR000847">
    <property type="entry name" value="LysR_HTH_N"/>
</dbReference>
<evidence type="ECO:0000259" key="5">
    <source>
        <dbReference type="PROSITE" id="PS50931"/>
    </source>
</evidence>
<accession>A0A0F4L6I9</accession>
<dbReference type="FunFam" id="1.10.10.10:FF:000001">
    <property type="entry name" value="LysR family transcriptional regulator"/>
    <property type="match status" value="1"/>
</dbReference>
<gene>
    <name evidence="6" type="ORF">JF76_16660</name>
</gene>
<dbReference type="SUPFAM" id="SSF53850">
    <property type="entry name" value="Periplasmic binding protein-like II"/>
    <property type="match status" value="1"/>
</dbReference>
<feature type="domain" description="HTH lysR-type" evidence="5">
    <location>
        <begin position="1"/>
        <end position="58"/>
    </location>
</feature>
<dbReference type="Pfam" id="PF00126">
    <property type="entry name" value="HTH_1"/>
    <property type="match status" value="1"/>
</dbReference>
<dbReference type="OrthoDB" id="9785745at2"/>
<evidence type="ECO:0000256" key="3">
    <source>
        <dbReference type="ARBA" id="ARBA00023125"/>
    </source>
</evidence>
<dbReference type="PANTHER" id="PTHR30346:SF0">
    <property type="entry name" value="HCA OPERON TRANSCRIPTIONAL ACTIVATOR HCAR"/>
    <property type="match status" value="1"/>
</dbReference>
<name>A0A0F4L6I9_9LACO</name>
<dbReference type="STRING" id="1218493.JF76_16660"/>
<dbReference type="GO" id="GO:0003700">
    <property type="term" value="F:DNA-binding transcription factor activity"/>
    <property type="evidence" value="ECO:0007669"/>
    <property type="project" value="InterPro"/>
</dbReference>
<proteinExistence type="inferred from homology"/>
<dbReference type="InterPro" id="IPR036388">
    <property type="entry name" value="WH-like_DNA-bd_sf"/>
</dbReference>
<dbReference type="PRINTS" id="PR00039">
    <property type="entry name" value="HTHLYSR"/>
</dbReference>
<dbReference type="InterPro" id="IPR036390">
    <property type="entry name" value="WH_DNA-bd_sf"/>
</dbReference>
<sequence length="303" mass="34281">MNFTQLRCFIKAIDNSSFTIAAERLNFSQSAVSKNIKDLEDTLGVTLINRAHHRISLTSAGKYFYRVARNVVDDMDYTVAYLQSKKNDPETLLRIGVCDTPFEQKILPIFLRKLRESGSNLNIQFVFVLNNSIGELLNHHVDLCAIAREDVDVVEDIHFEPMVQGKVVVACPKGSPLAEKSKISISDLIDRDVFLLDPNSSLNVQLNFQTTLINKLGIEHIKFVQDFLAMDIYVRGGWGYGILPNFIADYQSEGIKYIPIDFHDISPYGIAYMESFTNDSVLEKVASTLKKAINEYLSEDKNK</sequence>
<evidence type="ECO:0000256" key="4">
    <source>
        <dbReference type="ARBA" id="ARBA00023163"/>
    </source>
</evidence>